<dbReference type="PANTHER" id="PTHR10890">
    <property type="entry name" value="CYSTEINYL-TRNA SYNTHETASE"/>
    <property type="match status" value="1"/>
</dbReference>
<feature type="binding site" evidence="10">
    <location>
        <position position="272"/>
    </location>
    <ligand>
        <name>ATP</name>
        <dbReference type="ChEBI" id="CHEBI:30616"/>
    </ligand>
</feature>
<evidence type="ECO:0000256" key="1">
    <source>
        <dbReference type="ARBA" id="ARBA00011245"/>
    </source>
</evidence>
<feature type="binding site" evidence="10">
    <location>
        <position position="236"/>
    </location>
    <ligand>
        <name>Zn(2+)</name>
        <dbReference type="ChEBI" id="CHEBI:29105"/>
    </ligand>
</feature>
<dbReference type="EMBL" id="LJCR01001211">
    <property type="protein sequence ID" value="KPV50796.1"/>
    <property type="molecule type" value="Genomic_DNA"/>
</dbReference>
<keyword evidence="7 10" id="KW-0648">Protein biosynthesis</keyword>
<evidence type="ECO:0000256" key="2">
    <source>
        <dbReference type="ARBA" id="ARBA00022598"/>
    </source>
</evidence>
<dbReference type="InterPro" id="IPR015803">
    <property type="entry name" value="Cys-tRNA-ligase"/>
</dbReference>
<dbReference type="PANTHER" id="PTHR10890:SF3">
    <property type="entry name" value="CYSTEINE--TRNA LIGASE, CYTOPLASMIC"/>
    <property type="match status" value="1"/>
</dbReference>
<keyword evidence="8 10" id="KW-0030">Aminoacyl-tRNA synthetase</keyword>
<dbReference type="SUPFAM" id="SSF52374">
    <property type="entry name" value="Nucleotidylyl transferase"/>
    <property type="match status" value="1"/>
</dbReference>
<dbReference type="AlphaFoldDB" id="A0A0P9FD92"/>
<comment type="subunit">
    <text evidence="1 10">Monomer.</text>
</comment>
<dbReference type="GO" id="GO:0004817">
    <property type="term" value="F:cysteine-tRNA ligase activity"/>
    <property type="evidence" value="ECO:0007669"/>
    <property type="project" value="UniProtKB-UniRule"/>
</dbReference>
<dbReference type="InterPro" id="IPR014729">
    <property type="entry name" value="Rossmann-like_a/b/a_fold"/>
</dbReference>
<reference evidence="12 13" key="1">
    <citation type="submission" date="2015-09" db="EMBL/GenBank/DDBJ databases">
        <title>Draft genome sequence of Kouleothrix aurantiaca JCM 19913.</title>
        <authorList>
            <person name="Hemp J."/>
        </authorList>
    </citation>
    <scope>NUCLEOTIDE SEQUENCE [LARGE SCALE GENOMIC DNA]</scope>
    <source>
        <strain evidence="12 13">COM-B</strain>
    </source>
</reference>
<comment type="similarity">
    <text evidence="10">Belongs to the class-I aminoacyl-tRNA synthetase family.</text>
</comment>
<keyword evidence="5 10" id="KW-0862">Zinc</keyword>
<comment type="catalytic activity">
    <reaction evidence="9 10">
        <text>tRNA(Cys) + L-cysteine + ATP = L-cysteinyl-tRNA(Cys) + AMP + diphosphate</text>
        <dbReference type="Rhea" id="RHEA:17773"/>
        <dbReference type="Rhea" id="RHEA-COMP:9661"/>
        <dbReference type="Rhea" id="RHEA-COMP:9679"/>
        <dbReference type="ChEBI" id="CHEBI:30616"/>
        <dbReference type="ChEBI" id="CHEBI:33019"/>
        <dbReference type="ChEBI" id="CHEBI:35235"/>
        <dbReference type="ChEBI" id="CHEBI:78442"/>
        <dbReference type="ChEBI" id="CHEBI:78517"/>
        <dbReference type="ChEBI" id="CHEBI:456215"/>
        <dbReference type="EC" id="6.1.1.16"/>
    </reaction>
</comment>
<dbReference type="Proteomes" id="UP000050509">
    <property type="component" value="Unassembled WGS sequence"/>
</dbReference>
<evidence type="ECO:0000313" key="13">
    <source>
        <dbReference type="Proteomes" id="UP000050509"/>
    </source>
</evidence>
<keyword evidence="10" id="KW-0963">Cytoplasm</keyword>
<keyword evidence="4 10" id="KW-0547">Nucleotide-binding</keyword>
<dbReference type="InterPro" id="IPR024909">
    <property type="entry name" value="Cys-tRNA/MSH_ligase"/>
</dbReference>
<evidence type="ECO:0000256" key="3">
    <source>
        <dbReference type="ARBA" id="ARBA00022723"/>
    </source>
</evidence>
<evidence type="ECO:0000256" key="5">
    <source>
        <dbReference type="ARBA" id="ARBA00022833"/>
    </source>
</evidence>
<keyword evidence="2 10" id="KW-0436">Ligase</keyword>
<evidence type="ECO:0000256" key="7">
    <source>
        <dbReference type="ARBA" id="ARBA00022917"/>
    </source>
</evidence>
<evidence type="ECO:0000256" key="8">
    <source>
        <dbReference type="ARBA" id="ARBA00023146"/>
    </source>
</evidence>
<comment type="subcellular location">
    <subcellularLocation>
        <location evidence="10">Cytoplasm</location>
    </subcellularLocation>
</comment>
<dbReference type="PATRIC" id="fig|186479.3.peg.959"/>
<evidence type="ECO:0000259" key="11">
    <source>
        <dbReference type="Pfam" id="PF01406"/>
    </source>
</evidence>
<keyword evidence="6 10" id="KW-0067">ATP-binding</keyword>
<comment type="caution">
    <text evidence="12">The sequence shown here is derived from an EMBL/GenBank/DDBJ whole genome shotgun (WGS) entry which is preliminary data.</text>
</comment>
<comment type="cofactor">
    <cofactor evidence="10">
        <name>Zn(2+)</name>
        <dbReference type="ChEBI" id="CHEBI:29105"/>
    </cofactor>
    <text evidence="10">Binds 1 zinc ion per subunit.</text>
</comment>
<dbReference type="CDD" id="cd00672">
    <property type="entry name" value="CysRS_core"/>
    <property type="match status" value="1"/>
</dbReference>
<dbReference type="GO" id="GO:0006423">
    <property type="term" value="P:cysteinyl-tRNA aminoacylation"/>
    <property type="evidence" value="ECO:0007669"/>
    <property type="project" value="UniProtKB-UniRule"/>
</dbReference>
<gene>
    <name evidence="10" type="primary">cysS</name>
    <name evidence="12" type="ORF">SE17_24850</name>
</gene>
<evidence type="ECO:0000256" key="10">
    <source>
        <dbReference type="HAMAP-Rule" id="MF_00041"/>
    </source>
</evidence>
<feature type="short sequence motif" description="'KMSKS' region" evidence="10">
    <location>
        <begin position="269"/>
        <end position="273"/>
    </location>
</feature>
<protein>
    <recommendedName>
        <fullName evidence="10">Cysteine--tRNA ligase</fullName>
        <ecNumber evidence="10">6.1.1.16</ecNumber>
    </recommendedName>
    <alternativeName>
        <fullName evidence="10">Cysteinyl-tRNA synthetase</fullName>
        <shortName evidence="10">CysRS</shortName>
    </alternativeName>
</protein>
<evidence type="ECO:0000256" key="4">
    <source>
        <dbReference type="ARBA" id="ARBA00022741"/>
    </source>
</evidence>
<keyword evidence="3 10" id="KW-0479">Metal-binding</keyword>
<evidence type="ECO:0000256" key="9">
    <source>
        <dbReference type="ARBA" id="ARBA00047398"/>
    </source>
</evidence>
<sequence length="399" mass="44446">MQLFDTLRGEKAQLEVPSDRPITLYVCGVTPYDTTHVGHAHTFLIFDLLIRYLNYRGAEVRYCQNVTDVDTPLFERAARDNVPWDELARRETAQFVKDCADLNMIAPTYYPKASEEIPLMLTIVERLIEQGHAYERNGSVYFSIKTDPDYGAMTRLGYADMLAIANERGNDPNDPNKVDPLDFVLWQAAAPGEPTWESPWGPGRPGWHIECTTMSTRYLGEQIDIHGGGRDLIFPHHPSEIAQTEAYSGKKPFVRFWMHGGMAFLGGEKMSKSLGNMVFIREALNEHSADAIRWYLLSFPYRDDFHYERDGVLAAEAQVERMYSALAAVGGGAPASTDGSAEQNAFFAALDDDLHSPAALAQIDTLAQRILGDAAADRDVAAAQNALRTIAQVFGFKEA</sequence>
<feature type="domain" description="tRNA synthetases class I catalytic" evidence="11">
    <location>
        <begin position="18"/>
        <end position="312"/>
    </location>
</feature>
<dbReference type="GO" id="GO:0005524">
    <property type="term" value="F:ATP binding"/>
    <property type="evidence" value="ECO:0007669"/>
    <property type="project" value="UniProtKB-UniRule"/>
</dbReference>
<dbReference type="PRINTS" id="PR00983">
    <property type="entry name" value="TRNASYNTHCYS"/>
</dbReference>
<name>A0A0P9FD92_9CHLR</name>
<organism evidence="12 13">
    <name type="scientific">Kouleothrix aurantiaca</name>
    <dbReference type="NCBI Taxonomy" id="186479"/>
    <lineage>
        <taxon>Bacteria</taxon>
        <taxon>Bacillati</taxon>
        <taxon>Chloroflexota</taxon>
        <taxon>Chloroflexia</taxon>
        <taxon>Chloroflexales</taxon>
        <taxon>Roseiflexineae</taxon>
        <taxon>Roseiflexaceae</taxon>
        <taxon>Kouleothrix</taxon>
    </lineage>
</organism>
<proteinExistence type="inferred from homology"/>
<accession>A0A0P9FD92</accession>
<feature type="binding site" evidence="10">
    <location>
        <position position="211"/>
    </location>
    <ligand>
        <name>Zn(2+)</name>
        <dbReference type="ChEBI" id="CHEBI:29105"/>
    </ligand>
</feature>
<keyword evidence="13" id="KW-1185">Reference proteome</keyword>
<dbReference type="Pfam" id="PF01406">
    <property type="entry name" value="tRNA-synt_1e"/>
    <property type="match status" value="1"/>
</dbReference>
<feature type="binding site" evidence="10">
    <location>
        <position position="27"/>
    </location>
    <ligand>
        <name>Zn(2+)</name>
        <dbReference type="ChEBI" id="CHEBI:29105"/>
    </ligand>
</feature>
<feature type="short sequence motif" description="'HIGH' region" evidence="10">
    <location>
        <begin position="29"/>
        <end position="39"/>
    </location>
</feature>
<dbReference type="EC" id="6.1.1.16" evidence="10"/>
<dbReference type="HAMAP" id="MF_00041">
    <property type="entry name" value="Cys_tRNA_synth"/>
    <property type="match status" value="1"/>
</dbReference>
<evidence type="ECO:0000256" key="6">
    <source>
        <dbReference type="ARBA" id="ARBA00022840"/>
    </source>
</evidence>
<dbReference type="GO" id="GO:0008270">
    <property type="term" value="F:zinc ion binding"/>
    <property type="evidence" value="ECO:0007669"/>
    <property type="project" value="UniProtKB-UniRule"/>
</dbReference>
<dbReference type="NCBIfam" id="TIGR00435">
    <property type="entry name" value="cysS"/>
    <property type="match status" value="1"/>
</dbReference>
<dbReference type="Gene3D" id="1.20.120.640">
    <property type="entry name" value="Anticodon-binding domain of a subclass of class I aminoacyl-tRNA synthetases"/>
    <property type="match status" value="1"/>
</dbReference>
<evidence type="ECO:0000313" key="12">
    <source>
        <dbReference type="EMBL" id="KPV50796.1"/>
    </source>
</evidence>
<dbReference type="Gene3D" id="3.40.50.620">
    <property type="entry name" value="HUPs"/>
    <property type="match status" value="1"/>
</dbReference>
<feature type="binding site" evidence="10">
    <location>
        <position position="240"/>
    </location>
    <ligand>
        <name>Zn(2+)</name>
        <dbReference type="ChEBI" id="CHEBI:29105"/>
    </ligand>
</feature>
<dbReference type="GO" id="GO:0005829">
    <property type="term" value="C:cytosol"/>
    <property type="evidence" value="ECO:0007669"/>
    <property type="project" value="TreeGrafter"/>
</dbReference>
<dbReference type="InterPro" id="IPR032678">
    <property type="entry name" value="tRNA-synt_1_cat_dom"/>
</dbReference>